<dbReference type="GO" id="GO:0008081">
    <property type="term" value="F:phosphoric diester hydrolase activity"/>
    <property type="evidence" value="ECO:0007669"/>
    <property type="project" value="TreeGrafter"/>
</dbReference>
<proteinExistence type="predicted"/>
<dbReference type="Gene3D" id="3.60.21.10">
    <property type="match status" value="1"/>
</dbReference>
<name>A0A813Q0F1_9BILA</name>
<keyword evidence="3" id="KW-0472">Membrane</keyword>
<keyword evidence="3" id="KW-1133">Transmembrane helix</keyword>
<dbReference type="AlphaFoldDB" id="A0A813Q0F1"/>
<keyword evidence="2" id="KW-0325">Glycoprotein</keyword>
<dbReference type="Proteomes" id="UP000663877">
    <property type="component" value="Unassembled WGS sequence"/>
</dbReference>
<evidence type="ECO:0000313" key="5">
    <source>
        <dbReference type="EMBL" id="CAF0759542.1"/>
    </source>
</evidence>
<dbReference type="PANTHER" id="PTHR10340">
    <property type="entry name" value="SPHINGOMYELIN PHOSPHODIESTERASE"/>
    <property type="match status" value="1"/>
</dbReference>
<evidence type="ECO:0000313" key="6">
    <source>
        <dbReference type="Proteomes" id="UP000663877"/>
    </source>
</evidence>
<comment type="caution">
    <text evidence="5">The sequence shown here is derived from an EMBL/GenBank/DDBJ whole genome shotgun (WGS) entry which is preliminary data.</text>
</comment>
<evidence type="ECO:0000256" key="2">
    <source>
        <dbReference type="ARBA" id="ARBA00023180"/>
    </source>
</evidence>
<dbReference type="PANTHER" id="PTHR10340:SF57">
    <property type="entry name" value="METALLOPHOS DOMAIN-CONTAINING PROTEIN"/>
    <property type="match status" value="1"/>
</dbReference>
<dbReference type="EMBL" id="CAJNOI010000007">
    <property type="protein sequence ID" value="CAF0759542.1"/>
    <property type="molecule type" value="Genomic_DNA"/>
</dbReference>
<protein>
    <recommendedName>
        <fullName evidence="4">Calcineurin-like phosphoesterase domain-containing protein</fullName>
    </recommendedName>
</protein>
<feature type="domain" description="Calcineurin-like phosphoesterase" evidence="4">
    <location>
        <begin position="41"/>
        <end position="173"/>
    </location>
</feature>
<evidence type="ECO:0000256" key="1">
    <source>
        <dbReference type="ARBA" id="ARBA00022801"/>
    </source>
</evidence>
<feature type="transmembrane region" description="Helical" evidence="3">
    <location>
        <begin position="12"/>
        <end position="28"/>
    </location>
</feature>
<keyword evidence="1" id="KW-0378">Hydrolase</keyword>
<dbReference type="InterPro" id="IPR029052">
    <property type="entry name" value="Metallo-depent_PP-like"/>
</dbReference>
<evidence type="ECO:0000259" key="4">
    <source>
        <dbReference type="Pfam" id="PF00149"/>
    </source>
</evidence>
<dbReference type="Pfam" id="PF00149">
    <property type="entry name" value="Metallophos"/>
    <property type="match status" value="1"/>
</dbReference>
<dbReference type="GO" id="GO:0005615">
    <property type="term" value="C:extracellular space"/>
    <property type="evidence" value="ECO:0007669"/>
    <property type="project" value="TreeGrafter"/>
</dbReference>
<gene>
    <name evidence="5" type="ORF">BJG266_LOCUS2923</name>
</gene>
<evidence type="ECO:0000256" key="3">
    <source>
        <dbReference type="SAM" id="Phobius"/>
    </source>
</evidence>
<organism evidence="5 6">
    <name type="scientific">Adineta steineri</name>
    <dbReference type="NCBI Taxonomy" id="433720"/>
    <lineage>
        <taxon>Eukaryota</taxon>
        <taxon>Metazoa</taxon>
        <taxon>Spiralia</taxon>
        <taxon>Gnathifera</taxon>
        <taxon>Rotifera</taxon>
        <taxon>Eurotatoria</taxon>
        <taxon>Bdelloidea</taxon>
        <taxon>Adinetida</taxon>
        <taxon>Adinetidae</taxon>
        <taxon>Adineta</taxon>
    </lineage>
</organism>
<sequence length="202" mass="23475">MNISIWSNRNLLIIWIFSVCCITVYVKLKYNRNQENLFEGHFWVFTDSHVDARYRDDGDPATRCQNISLKNITKRIRKYGHFNCDTPSELLTSAFSAAKKIDSNIDFIIWLGDATSHQTPGADSILSVGKHFTEELRKFFPTTFVIPVLGNHDIVLTANRTTRFKEYYEKTKYQLLLNDDNARQTFEKGTCNIKKSLELILH</sequence>
<dbReference type="InterPro" id="IPR004843">
    <property type="entry name" value="Calcineurin-like_PHP"/>
</dbReference>
<accession>A0A813Q0F1</accession>
<keyword evidence="3" id="KW-0812">Transmembrane</keyword>
<dbReference type="SUPFAM" id="SSF56300">
    <property type="entry name" value="Metallo-dependent phosphatases"/>
    <property type="match status" value="1"/>
</dbReference>
<reference evidence="5" key="1">
    <citation type="submission" date="2021-02" db="EMBL/GenBank/DDBJ databases">
        <authorList>
            <person name="Nowell W R."/>
        </authorList>
    </citation>
    <scope>NUCLEOTIDE SEQUENCE</scope>
</reference>